<comment type="caution">
    <text evidence="3">The sequence shown here is derived from an EMBL/GenBank/DDBJ whole genome shotgun (WGS) entry which is preliminary data.</text>
</comment>
<dbReference type="GO" id="GO:0005829">
    <property type="term" value="C:cytosol"/>
    <property type="evidence" value="ECO:0007669"/>
    <property type="project" value="TreeGrafter"/>
</dbReference>
<gene>
    <name evidence="3" type="ORF">FG383_03140</name>
</gene>
<dbReference type="AlphaFoldDB" id="A0A544TL71"/>
<sequence>MTSNLINVGNFDNLYQTAMTLSANKEVVGFDIFDTVLRRKVEPEYIKDVVANYMMELLQLEGIVIDLELLRQKRRDLEIHLGTQSELKGEDHEFLYDDLIIGLYKQLPGLNEEKVEELYLKTKKFEIRLEKEALCLTPNIGNLLGDLKASGKKLFFISDMYLSIEMIRELLNHFDVEKYFDNGYCSSQFNKKKMTGKLFDYVLEVETINPSKMLFIGDNYYSDVEMTSQRGITAIHINDFNEKRRKSGLQLVEWSFKKDEFWSGKLIHHMIHDIPKRVQPGKSDDYDLGILVAPILVQFVEDLIEKCQVMNINQIYFLAREGKVFMDIYHEIIKNNPANKTYPNASYLYVSRKATFLPSIDSLEWGELNRFLHQYSTQSINSFLSNLNLPAHEYYEYAFKAGFKDFDVKYAHIEKNEQFRSFIEMLEVRTLFEKHQKQAKALFIQYLDEHQLFENEQVAFVDIGWKGTIQDSIAKAIEKEIKIPTIYGFYMGLLDSPMGTTNKSLKFGFFADFRNKNYIENVIFKNGSLFEMCTTPNHGTTIGYEFDGKKIVPILKNFEVEKENYKKYFEDVFKAINDYVKDYSDIRNLLFFRPAQNKLFFTDQIRRYILYPTKREARNFLRYSHVESFGIDKVTTYELQGSIVKELFKWPIHKGPSRIINLVRMQIWPEGVLKRSNIPFVNFVYDYFSTKRQ</sequence>
<dbReference type="GO" id="GO:0006281">
    <property type="term" value="P:DNA repair"/>
    <property type="evidence" value="ECO:0007669"/>
    <property type="project" value="TreeGrafter"/>
</dbReference>
<dbReference type="PANTHER" id="PTHR43434">
    <property type="entry name" value="PHOSPHOGLYCOLATE PHOSPHATASE"/>
    <property type="match status" value="1"/>
</dbReference>
<evidence type="ECO:0008006" key="5">
    <source>
        <dbReference type="Google" id="ProtNLM"/>
    </source>
</evidence>
<dbReference type="InterPro" id="IPR050155">
    <property type="entry name" value="HAD-like_hydrolase_sf"/>
</dbReference>
<dbReference type="PANTHER" id="PTHR43434:SF1">
    <property type="entry name" value="PHOSPHOGLYCOLATE PHOSPHATASE"/>
    <property type="match status" value="1"/>
</dbReference>
<proteinExistence type="predicted"/>
<dbReference type="CDD" id="cd01427">
    <property type="entry name" value="HAD_like"/>
    <property type="match status" value="1"/>
</dbReference>
<protein>
    <recommendedName>
        <fullName evidence="5">HAD family hydrolase</fullName>
    </recommendedName>
</protein>
<dbReference type="InterPro" id="IPR023214">
    <property type="entry name" value="HAD_sf"/>
</dbReference>
<reference evidence="3 4" key="1">
    <citation type="submission" date="2019-05" db="EMBL/GenBank/DDBJ databases">
        <title>Psychrobacillus vulpis sp. nov., a new species isolated from feces of a red fox that inhabits in The Tablas de Daimiel Natural Park, Albacete, Spain.</title>
        <authorList>
            <person name="Rodriguez M."/>
            <person name="Reina J.C."/>
            <person name="Bejar V."/>
            <person name="Llamas I."/>
        </authorList>
    </citation>
    <scope>NUCLEOTIDE SEQUENCE [LARGE SCALE GENOMIC DNA]</scope>
    <source>
        <strain evidence="3 4">NHI-2</strain>
    </source>
</reference>
<keyword evidence="2" id="KW-0460">Magnesium</keyword>
<name>A0A544TL71_9BACI</name>
<evidence type="ECO:0000256" key="2">
    <source>
        <dbReference type="ARBA" id="ARBA00022842"/>
    </source>
</evidence>
<dbReference type="SUPFAM" id="SSF56784">
    <property type="entry name" value="HAD-like"/>
    <property type="match status" value="1"/>
</dbReference>
<dbReference type="GO" id="GO:0008967">
    <property type="term" value="F:phosphoglycolate phosphatase activity"/>
    <property type="evidence" value="ECO:0007669"/>
    <property type="project" value="TreeGrafter"/>
</dbReference>
<accession>A0A544TL71</accession>
<dbReference type="InterPro" id="IPR041492">
    <property type="entry name" value="HAD_2"/>
</dbReference>
<dbReference type="Pfam" id="PF13419">
    <property type="entry name" value="HAD_2"/>
    <property type="match status" value="1"/>
</dbReference>
<dbReference type="RefSeq" id="WP_142605395.1">
    <property type="nucleotide sequence ID" value="NZ_VDGG01000004.1"/>
</dbReference>
<dbReference type="Proteomes" id="UP000318937">
    <property type="component" value="Unassembled WGS sequence"/>
</dbReference>
<organism evidence="3 4">
    <name type="scientific">Psychrobacillus soli</name>
    <dbReference type="NCBI Taxonomy" id="1543965"/>
    <lineage>
        <taxon>Bacteria</taxon>
        <taxon>Bacillati</taxon>
        <taxon>Bacillota</taxon>
        <taxon>Bacilli</taxon>
        <taxon>Bacillales</taxon>
        <taxon>Bacillaceae</taxon>
        <taxon>Psychrobacillus</taxon>
    </lineage>
</organism>
<evidence type="ECO:0000313" key="4">
    <source>
        <dbReference type="Proteomes" id="UP000318937"/>
    </source>
</evidence>
<dbReference type="OrthoDB" id="25198at2"/>
<dbReference type="EMBL" id="VDGG01000004">
    <property type="protein sequence ID" value="TQR18160.1"/>
    <property type="molecule type" value="Genomic_DNA"/>
</dbReference>
<evidence type="ECO:0000313" key="3">
    <source>
        <dbReference type="EMBL" id="TQR18160.1"/>
    </source>
</evidence>
<dbReference type="Gene3D" id="1.10.150.400">
    <property type="match status" value="1"/>
</dbReference>
<keyword evidence="1" id="KW-0378">Hydrolase</keyword>
<dbReference type="Gene3D" id="3.40.50.1000">
    <property type="entry name" value="HAD superfamily/HAD-like"/>
    <property type="match status" value="1"/>
</dbReference>
<dbReference type="InterPro" id="IPR036412">
    <property type="entry name" value="HAD-like_sf"/>
</dbReference>
<keyword evidence="4" id="KW-1185">Reference proteome</keyword>
<evidence type="ECO:0000256" key="1">
    <source>
        <dbReference type="ARBA" id="ARBA00022801"/>
    </source>
</evidence>